<accession>A0A0D1ZTB2</accession>
<dbReference type="GeneID" id="27318791"/>
<protein>
    <submittedName>
        <fullName evidence="1">Uncharacterized protein</fullName>
    </submittedName>
</protein>
<dbReference type="Pfam" id="PF21858">
    <property type="entry name" value="DUF6914"/>
    <property type="match status" value="1"/>
</dbReference>
<dbReference type="InterPro" id="IPR054208">
    <property type="entry name" value="DUF6914"/>
</dbReference>
<reference evidence="1 2" key="1">
    <citation type="submission" date="2015-01" db="EMBL/GenBank/DDBJ databases">
        <title>The Genome Sequence of Exophiala mesophila CBS40295.</title>
        <authorList>
            <consortium name="The Broad Institute Genomics Platform"/>
            <person name="Cuomo C."/>
            <person name="de Hoog S."/>
            <person name="Gorbushina A."/>
            <person name="Stielow B."/>
            <person name="Teixiera M."/>
            <person name="Abouelleil A."/>
            <person name="Chapman S.B."/>
            <person name="Priest M."/>
            <person name="Young S.K."/>
            <person name="Wortman J."/>
            <person name="Nusbaum C."/>
            <person name="Birren B."/>
        </authorList>
    </citation>
    <scope>NUCLEOTIDE SEQUENCE [LARGE SCALE GENOMIC DNA]</scope>
    <source>
        <strain evidence="1 2">CBS 40295</strain>
    </source>
</reference>
<dbReference type="VEuPathDB" id="FungiDB:PV10_00946"/>
<name>A0A0D1ZTB2_EXOME</name>
<gene>
    <name evidence="1" type="ORF">PV10_00946</name>
</gene>
<dbReference type="Proteomes" id="UP000054302">
    <property type="component" value="Unassembled WGS sequence"/>
</dbReference>
<dbReference type="RefSeq" id="XP_016228738.1">
    <property type="nucleotide sequence ID" value="XM_016365089.1"/>
</dbReference>
<proteinExistence type="predicted"/>
<dbReference type="EMBL" id="KN847520">
    <property type="protein sequence ID" value="KIV97164.1"/>
    <property type="molecule type" value="Genomic_DNA"/>
</dbReference>
<dbReference type="AlphaFoldDB" id="A0A0D1ZTB2"/>
<dbReference type="OrthoDB" id="4157632at2759"/>
<organism evidence="1 2">
    <name type="scientific">Exophiala mesophila</name>
    <name type="common">Black yeast-like fungus</name>
    <dbReference type="NCBI Taxonomy" id="212818"/>
    <lineage>
        <taxon>Eukaryota</taxon>
        <taxon>Fungi</taxon>
        <taxon>Dikarya</taxon>
        <taxon>Ascomycota</taxon>
        <taxon>Pezizomycotina</taxon>
        <taxon>Eurotiomycetes</taxon>
        <taxon>Chaetothyriomycetidae</taxon>
        <taxon>Chaetothyriales</taxon>
        <taxon>Herpotrichiellaceae</taxon>
        <taxon>Exophiala</taxon>
    </lineage>
</organism>
<evidence type="ECO:0000313" key="1">
    <source>
        <dbReference type="EMBL" id="KIV97164.1"/>
    </source>
</evidence>
<dbReference type="HOGENOM" id="CLU_1578531_0_0_1"/>
<evidence type="ECO:0000313" key="2">
    <source>
        <dbReference type="Proteomes" id="UP000054302"/>
    </source>
</evidence>
<keyword evidence="2" id="KW-1185">Reference proteome</keyword>
<sequence length="169" mass="19313">MQWFCCRVVVIGQEIDQSVACVCSLDRTYMHIYVIYAPRFDLNCTTFVQERERDHFNRARNRASEDSWKNQANPNPDRPTTIWHYAELELPNVQNTNTLLVRVIIAKVENLQRLLTILRGIPVIQNDPNWRCHSWCANALAAIAADGTAVGRDLDIGLAADRTSLRGTM</sequence>